<reference evidence="1 2" key="1">
    <citation type="submission" date="2015-06" db="EMBL/GenBank/DDBJ databases">
        <title>Genome sequence of Mycobacterium kumamotonense strain Roo.</title>
        <authorList>
            <person name="Greninger A.L."/>
            <person name="Cunningham G."/>
            <person name="Miller S."/>
        </authorList>
    </citation>
    <scope>NUCLEOTIDE SEQUENCE [LARGE SCALE GENOMIC DNA]</scope>
    <source>
        <strain evidence="1 2">Roo</strain>
    </source>
</reference>
<comment type="caution">
    <text evidence="1">The sequence shown here is derived from an EMBL/GenBank/DDBJ whole genome shotgun (WGS) entry which is preliminary data.</text>
</comment>
<dbReference type="Proteomes" id="UP000092668">
    <property type="component" value="Unassembled WGS sequence"/>
</dbReference>
<dbReference type="AlphaFoldDB" id="A0A1B8SL07"/>
<name>A0A1B8SL07_9MYCO</name>
<proteinExistence type="predicted"/>
<dbReference type="EMBL" id="LFOE01000001">
    <property type="protein sequence ID" value="OBY33432.1"/>
    <property type="molecule type" value="Genomic_DNA"/>
</dbReference>
<accession>A0A1B8SL07</accession>
<evidence type="ECO:0000313" key="2">
    <source>
        <dbReference type="Proteomes" id="UP000092668"/>
    </source>
</evidence>
<gene>
    <name evidence="1" type="ORF">ACT18_00280</name>
</gene>
<sequence>MNHCPENCTCGKHRSQKGRFQPKCRPDCSCGKHRRTSEHNARIGISVSLTAQAKSSTRVVAREMAE</sequence>
<evidence type="ECO:0000313" key="1">
    <source>
        <dbReference type="EMBL" id="OBY33432.1"/>
    </source>
</evidence>
<organism evidence="1 2">
    <name type="scientific">Mycolicibacter kumamotonensis</name>
    <dbReference type="NCBI Taxonomy" id="354243"/>
    <lineage>
        <taxon>Bacteria</taxon>
        <taxon>Bacillati</taxon>
        <taxon>Actinomycetota</taxon>
        <taxon>Actinomycetes</taxon>
        <taxon>Mycobacteriales</taxon>
        <taxon>Mycobacteriaceae</taxon>
        <taxon>Mycolicibacter</taxon>
    </lineage>
</organism>
<keyword evidence="2" id="KW-1185">Reference proteome</keyword>
<protein>
    <submittedName>
        <fullName evidence="1">Uncharacterized protein</fullName>
    </submittedName>
</protein>